<dbReference type="EMBL" id="JQED01000040">
    <property type="protein sequence ID" value="KGJ89643.1"/>
    <property type="molecule type" value="Genomic_DNA"/>
</dbReference>
<keyword evidence="1" id="KW-0472">Membrane</keyword>
<gene>
    <name evidence="3" type="ORF">ND2E_3834</name>
</gene>
<dbReference type="AlphaFoldDB" id="A0A099KJA8"/>
<evidence type="ECO:0000313" key="4">
    <source>
        <dbReference type="Proteomes" id="UP000029843"/>
    </source>
</evidence>
<feature type="signal peptide" evidence="2">
    <location>
        <begin position="1"/>
        <end position="21"/>
    </location>
</feature>
<feature type="transmembrane region" description="Helical" evidence="1">
    <location>
        <begin position="306"/>
        <end position="329"/>
    </location>
</feature>
<sequence precursor="true">MNNALFSLFICFCLLSPTAFSEQTIDNLINQDKLTISLTVNESEQQIVGQALVVSIEVATNRWFATGTRVQSFTLTDVVMQTNNITTINGSKRVKGQSWATQTHEITLYPTLAGSYLLPEIKVDVSVNTENDGIISGVLMTQEAGFTINLPEALIGIDNFIVSPEVSLSIDGQFDSDNPYSIGEAITQTITITASNTPAMMIPEVNLTNISKANEKITEGISIYHKPAKVFDKSNRGTLSGSRVESFTYIFEKPGDYVLAEQILYWWNSQTNTLETLQIPASSWRVSDKGFINQHSFTNGLRGLDFTLTTLLIIALFFVALALLYVIFIKRKQLVTLYKKISQQEQRQLRQQFLSNIARKEYLLATQTLYQYSMTLDKPTETKSYQLTKRLHKLAFQNDQNKDSSLTFSIEDAQLLIKQVADNTASNVKESNFPFKSAIHLNKK</sequence>
<dbReference type="OrthoDB" id="5293418at2"/>
<dbReference type="RefSeq" id="WP_033094653.1">
    <property type="nucleotide sequence ID" value="NZ_JQED01000040.1"/>
</dbReference>
<keyword evidence="1" id="KW-0812">Transmembrane</keyword>
<evidence type="ECO:0000313" key="3">
    <source>
        <dbReference type="EMBL" id="KGJ89643.1"/>
    </source>
</evidence>
<reference evidence="3 4" key="1">
    <citation type="submission" date="2014-08" db="EMBL/GenBank/DDBJ databases">
        <title>Genomic and Phenotypic Diversity of Colwellia psychrerythraea strains from Disparate Marine Basins.</title>
        <authorList>
            <person name="Techtmann S.M."/>
            <person name="Stelling S.C."/>
            <person name="Utturkar S.M."/>
            <person name="Alshibli N."/>
            <person name="Harris A."/>
            <person name="Brown S.D."/>
            <person name="Hazen T.C."/>
        </authorList>
    </citation>
    <scope>NUCLEOTIDE SEQUENCE [LARGE SCALE GENOMIC DNA]</scope>
    <source>
        <strain evidence="3 4">ND2E</strain>
    </source>
</reference>
<accession>A0A099KJA8</accession>
<name>A0A099KJA8_COLPS</name>
<protein>
    <submittedName>
        <fullName evidence="3">Aerotolerance-related protein BatD</fullName>
    </submittedName>
</protein>
<dbReference type="PATRIC" id="fig|28229.4.peg.2988"/>
<evidence type="ECO:0000256" key="1">
    <source>
        <dbReference type="SAM" id="Phobius"/>
    </source>
</evidence>
<dbReference type="Proteomes" id="UP000029843">
    <property type="component" value="Unassembled WGS sequence"/>
</dbReference>
<evidence type="ECO:0000256" key="2">
    <source>
        <dbReference type="SAM" id="SignalP"/>
    </source>
</evidence>
<organism evidence="3 4">
    <name type="scientific">Colwellia psychrerythraea</name>
    <name type="common">Vibrio psychroerythus</name>
    <dbReference type="NCBI Taxonomy" id="28229"/>
    <lineage>
        <taxon>Bacteria</taxon>
        <taxon>Pseudomonadati</taxon>
        <taxon>Pseudomonadota</taxon>
        <taxon>Gammaproteobacteria</taxon>
        <taxon>Alteromonadales</taxon>
        <taxon>Colwelliaceae</taxon>
        <taxon>Colwellia</taxon>
    </lineage>
</organism>
<comment type="caution">
    <text evidence="3">The sequence shown here is derived from an EMBL/GenBank/DDBJ whole genome shotgun (WGS) entry which is preliminary data.</text>
</comment>
<keyword evidence="2" id="KW-0732">Signal</keyword>
<keyword evidence="1" id="KW-1133">Transmembrane helix</keyword>
<proteinExistence type="predicted"/>
<feature type="chain" id="PRO_5001956968" evidence="2">
    <location>
        <begin position="22"/>
        <end position="444"/>
    </location>
</feature>